<organism evidence="8 9">
    <name type="scientific">Dendronalium phyllosphericum CENA369</name>
    <dbReference type="NCBI Taxonomy" id="1725256"/>
    <lineage>
        <taxon>Bacteria</taxon>
        <taxon>Bacillati</taxon>
        <taxon>Cyanobacteriota</taxon>
        <taxon>Cyanophyceae</taxon>
        <taxon>Nostocales</taxon>
        <taxon>Nostocaceae</taxon>
        <taxon>Dendronalium</taxon>
        <taxon>Dendronalium phyllosphericum</taxon>
    </lineage>
</organism>
<evidence type="ECO:0000256" key="1">
    <source>
        <dbReference type="ARBA" id="ARBA00000971"/>
    </source>
</evidence>
<keyword evidence="3" id="KW-0732">Signal</keyword>
<comment type="caution">
    <text evidence="8">The sequence shown here is derived from an EMBL/GenBank/DDBJ whole genome shotgun (WGS) entry which is preliminary data.</text>
</comment>
<keyword evidence="5 6" id="KW-0413">Isomerase</keyword>
<evidence type="ECO:0000313" key="8">
    <source>
        <dbReference type="EMBL" id="MBH8578134.1"/>
    </source>
</evidence>
<dbReference type="RefSeq" id="WP_214436801.1">
    <property type="nucleotide sequence ID" value="NZ_CAWPUQ010000252.1"/>
</dbReference>
<sequence>MTETLANTELISLPEIVATDEDVIAYLRYSHKIAEYAVLAERNAFILNICQQFNLTVTDEELQTAGDAFRLEHKLLGVSETLAWLQQQRITVDDWSKGIRLELLTKKLKEYLFGDAVDDHYLSNRQNYQRVALSQILVSDLTEAQKVTYAIQESNESFCALALEYSKGKQSKQNGGFVGVRFLSELMPEIAQAISQAKEGDAIGPIHTKLGYHILRIEKCFPAEFSESREQVLESLFQRWLQANTTSNSLNEHHL</sequence>
<comment type="catalytic activity">
    <reaction evidence="1">
        <text>[protein]-peptidylproline (omega=180) = [protein]-peptidylproline (omega=0)</text>
        <dbReference type="Rhea" id="RHEA:16237"/>
        <dbReference type="Rhea" id="RHEA-COMP:10747"/>
        <dbReference type="Rhea" id="RHEA-COMP:10748"/>
        <dbReference type="ChEBI" id="CHEBI:83833"/>
        <dbReference type="ChEBI" id="CHEBI:83834"/>
        <dbReference type="EC" id="5.2.1.8"/>
    </reaction>
</comment>
<keyword evidence="9" id="KW-1185">Reference proteome</keyword>
<dbReference type="PANTHER" id="PTHR47245">
    <property type="entry name" value="PEPTIDYLPROLYL ISOMERASE"/>
    <property type="match status" value="1"/>
</dbReference>
<proteinExistence type="predicted"/>
<evidence type="ECO:0000256" key="6">
    <source>
        <dbReference type="PROSITE-ProRule" id="PRU00278"/>
    </source>
</evidence>
<dbReference type="GO" id="GO:0003755">
    <property type="term" value="F:peptidyl-prolyl cis-trans isomerase activity"/>
    <property type="evidence" value="ECO:0007669"/>
    <property type="project" value="UniProtKB-KW"/>
</dbReference>
<reference evidence="8 9" key="1">
    <citation type="journal article" date="2021" name="Int. J. Syst. Evol. Microbiol.">
        <title>Amazonocrinis nigriterrae gen. nov., sp. nov., Atlanticothrix silvestris gen. nov., sp. nov. and Dendronalium phyllosphericum gen. nov., sp. nov., nostocacean cyanobacteria from Brazilian environments.</title>
        <authorList>
            <person name="Alvarenga D.O."/>
            <person name="Andreote A.P.D."/>
            <person name="Branco L.H.Z."/>
            <person name="Delbaje E."/>
            <person name="Cruz R.B."/>
            <person name="Varani A.M."/>
            <person name="Fiore M.F."/>
        </authorList>
    </citation>
    <scope>NUCLEOTIDE SEQUENCE [LARGE SCALE GENOMIC DNA]</scope>
    <source>
        <strain evidence="8 9">CENA369</strain>
    </source>
</reference>
<dbReference type="Gene3D" id="3.10.50.40">
    <property type="match status" value="1"/>
</dbReference>
<dbReference type="EMBL" id="JAECZA010000313">
    <property type="protein sequence ID" value="MBH8578134.1"/>
    <property type="molecule type" value="Genomic_DNA"/>
</dbReference>
<evidence type="ECO:0000256" key="5">
    <source>
        <dbReference type="ARBA" id="ARBA00023235"/>
    </source>
</evidence>
<dbReference type="Pfam" id="PF00639">
    <property type="entry name" value="Rotamase"/>
    <property type="match status" value="1"/>
</dbReference>
<evidence type="ECO:0000256" key="2">
    <source>
        <dbReference type="ARBA" id="ARBA00013194"/>
    </source>
</evidence>
<dbReference type="Proteomes" id="UP000662314">
    <property type="component" value="Unassembled WGS sequence"/>
</dbReference>
<dbReference type="AlphaFoldDB" id="A0A8J7LL37"/>
<evidence type="ECO:0000256" key="3">
    <source>
        <dbReference type="ARBA" id="ARBA00022729"/>
    </source>
</evidence>
<gene>
    <name evidence="8" type="ORF">I8752_35360</name>
</gene>
<evidence type="ECO:0000259" key="7">
    <source>
        <dbReference type="PROSITE" id="PS50198"/>
    </source>
</evidence>
<dbReference type="InterPro" id="IPR050245">
    <property type="entry name" value="PrsA_foldase"/>
</dbReference>
<evidence type="ECO:0000256" key="4">
    <source>
        <dbReference type="ARBA" id="ARBA00023110"/>
    </source>
</evidence>
<feature type="domain" description="PpiC" evidence="7">
    <location>
        <begin position="128"/>
        <end position="219"/>
    </location>
</feature>
<dbReference type="InterPro" id="IPR000297">
    <property type="entry name" value="PPIase_PpiC"/>
</dbReference>
<dbReference type="SUPFAM" id="SSF54534">
    <property type="entry name" value="FKBP-like"/>
    <property type="match status" value="1"/>
</dbReference>
<dbReference type="PROSITE" id="PS50198">
    <property type="entry name" value="PPIC_PPIASE_2"/>
    <property type="match status" value="1"/>
</dbReference>
<protein>
    <recommendedName>
        <fullName evidence="2">peptidylprolyl isomerase</fullName>
        <ecNumber evidence="2">5.2.1.8</ecNumber>
    </recommendedName>
</protein>
<dbReference type="PANTHER" id="PTHR47245:SF1">
    <property type="entry name" value="FOLDASE PROTEIN PRSA"/>
    <property type="match status" value="1"/>
</dbReference>
<dbReference type="EC" id="5.2.1.8" evidence="2"/>
<evidence type="ECO:0000313" key="9">
    <source>
        <dbReference type="Proteomes" id="UP000662314"/>
    </source>
</evidence>
<name>A0A8J7LL37_9NOST</name>
<accession>A0A8J7LL37</accession>
<keyword evidence="4 6" id="KW-0697">Rotamase</keyword>
<dbReference type="InterPro" id="IPR046357">
    <property type="entry name" value="PPIase_dom_sf"/>
</dbReference>